<feature type="transmembrane region" description="Helical" evidence="6">
    <location>
        <begin position="298"/>
        <end position="323"/>
    </location>
</feature>
<dbReference type="GO" id="GO:0015035">
    <property type="term" value="F:protein-disulfide reductase activity"/>
    <property type="evidence" value="ECO:0007669"/>
    <property type="project" value="TreeGrafter"/>
</dbReference>
<feature type="domain" description="Thiol:disulfide interchange protein DsbD N-terminal" evidence="8">
    <location>
        <begin position="52"/>
        <end position="151"/>
    </location>
</feature>
<proteinExistence type="predicted"/>
<dbReference type="EMBL" id="JPIN01000006">
    <property type="protein sequence ID" value="KFZ28777.1"/>
    <property type="molecule type" value="Genomic_DNA"/>
</dbReference>
<dbReference type="eggNOG" id="COG4233">
    <property type="taxonomic scope" value="Bacteria"/>
</dbReference>
<dbReference type="SUPFAM" id="SSF52833">
    <property type="entry name" value="Thioredoxin-like"/>
    <property type="match status" value="1"/>
</dbReference>
<gene>
    <name evidence="9" type="ORF">IDAT_06105</name>
</gene>
<dbReference type="Gene3D" id="3.40.30.10">
    <property type="entry name" value="Glutaredoxin"/>
    <property type="match status" value="1"/>
</dbReference>
<evidence type="ECO:0000313" key="9">
    <source>
        <dbReference type="EMBL" id="KFZ28777.1"/>
    </source>
</evidence>
<feature type="transmembrane region" description="Helical" evidence="6">
    <location>
        <begin position="431"/>
        <end position="454"/>
    </location>
</feature>
<dbReference type="GO" id="GO:0016020">
    <property type="term" value="C:membrane"/>
    <property type="evidence" value="ECO:0007669"/>
    <property type="project" value="UniProtKB-SubCell"/>
</dbReference>
<feature type="transmembrane region" description="Helical" evidence="6">
    <location>
        <begin position="520"/>
        <end position="542"/>
    </location>
</feature>
<dbReference type="GO" id="GO:0017004">
    <property type="term" value="P:cytochrome complex assembly"/>
    <property type="evidence" value="ECO:0007669"/>
    <property type="project" value="UniProtKB-KW"/>
</dbReference>
<evidence type="ECO:0000259" key="8">
    <source>
        <dbReference type="Pfam" id="PF11412"/>
    </source>
</evidence>
<dbReference type="AlphaFoldDB" id="A0A094INS4"/>
<evidence type="ECO:0000313" key="10">
    <source>
        <dbReference type="Proteomes" id="UP000053718"/>
    </source>
</evidence>
<evidence type="ECO:0000256" key="2">
    <source>
        <dbReference type="ARBA" id="ARBA00022692"/>
    </source>
</evidence>
<reference evidence="9 10" key="1">
    <citation type="submission" date="2014-06" db="EMBL/GenBank/DDBJ databases">
        <title>Draft genome sequence of Idiomarina sp. MCCC 1A10513.</title>
        <authorList>
            <person name="Du J."/>
            <person name="Lai Q."/>
            <person name="Shao Z."/>
        </authorList>
    </citation>
    <scope>NUCLEOTIDE SEQUENCE [LARGE SCALE GENOMIC DNA]</scope>
    <source>
        <strain evidence="9 10">MCCC 1A10513</strain>
    </source>
</reference>
<dbReference type="InterPro" id="IPR028250">
    <property type="entry name" value="DsbDN"/>
</dbReference>
<evidence type="ECO:0000256" key="6">
    <source>
        <dbReference type="SAM" id="Phobius"/>
    </source>
</evidence>
<organism evidence="9 10">
    <name type="scientific">Pseudidiomarina atlantica</name>
    <dbReference type="NCBI Taxonomy" id="1517416"/>
    <lineage>
        <taxon>Bacteria</taxon>
        <taxon>Pseudomonadati</taxon>
        <taxon>Pseudomonadota</taxon>
        <taxon>Gammaproteobacteria</taxon>
        <taxon>Alteromonadales</taxon>
        <taxon>Idiomarinaceae</taxon>
        <taxon>Pseudidiomarina</taxon>
    </lineage>
</organism>
<keyword evidence="3" id="KW-0201">Cytochrome c-type biogenesis</keyword>
<dbReference type="GO" id="GO:0045454">
    <property type="term" value="P:cell redox homeostasis"/>
    <property type="evidence" value="ECO:0007669"/>
    <property type="project" value="TreeGrafter"/>
</dbReference>
<dbReference type="Pfam" id="PF11412">
    <property type="entry name" value="DsbD_N"/>
    <property type="match status" value="1"/>
</dbReference>
<accession>A0A094INS4</accession>
<dbReference type="Pfam" id="PF13899">
    <property type="entry name" value="Thioredoxin_7"/>
    <property type="match status" value="1"/>
</dbReference>
<sequence>MHLLNRYGVAVLGLLLMLFSYGVAAQTSSTGWLQMPEHPPVQVRLSLTGEQQGEQIQALLEVQLDDDWKTYWRSPGAGGIPPTLSWQEQSHGINEVSWQWPFPQQFEVSGLTTIGYAEAVHFPLTLEVNQPQGVLAGVLTMSSCTNVCVLTDFPIRLAYDTNQLHPDASTIAKYESALDKVPTMQSESDDTRATWSATSAQLAVEITRDSDWLTPTLYLHSEQPELEDVEFKLNELRLDGAKLIAVYAVSHWLELPDLTATDWVVSVRDENLLQAYAVTARAGSIASQAATQVASPSLLWILALALVGGLILNIMPCVLPVLGLKLQSVMSSGGVSQQRIRRQFLATAFGVIASFWLLALGLIALRASGASIGWGIQFQNPYFILLMVIVTWLFALSLFDAVTVRLPQRLHNWSATTGSDHSYLGHFTQGALATLLATPCTAPFLGTAVAFALAASVPTILVIFTALGVGMALPWLLVALWPKTVQLLPKPGAWLAWVKPIMGLLLLATTVWLLTLLFNFVSFSAISLLVIVLLVLSLLMIGRRYGKRGVLITLGGSFLAGAATIAVLLLTLNKWAPQLPPDHHWQELNRTAIDTALAADQVVFVDVTADWCVTCKANKLGVLLQDPVYSSLAAGDIVRLRGDWTMTNEQITAYLRSNNTYGVPFNKVYGPAAPQGIALPTILTSQAVLSALAQARGEHIQLED</sequence>
<keyword evidence="10" id="KW-1185">Reference proteome</keyword>
<evidence type="ECO:0000256" key="4">
    <source>
        <dbReference type="ARBA" id="ARBA00022989"/>
    </source>
</evidence>
<dbReference type="Proteomes" id="UP000053718">
    <property type="component" value="Unassembled WGS sequence"/>
</dbReference>
<keyword evidence="5 6" id="KW-0472">Membrane</keyword>
<evidence type="ECO:0000256" key="3">
    <source>
        <dbReference type="ARBA" id="ARBA00022748"/>
    </source>
</evidence>
<dbReference type="PANTHER" id="PTHR32234:SF3">
    <property type="entry name" value="SUPPRESSION OF COPPER SENSITIVITY PROTEIN"/>
    <property type="match status" value="1"/>
</dbReference>
<comment type="subcellular location">
    <subcellularLocation>
        <location evidence="1">Membrane</location>
        <topology evidence="1">Multi-pass membrane protein</topology>
    </subcellularLocation>
</comment>
<feature type="transmembrane region" description="Helical" evidence="6">
    <location>
        <begin position="493"/>
        <end position="514"/>
    </location>
</feature>
<dbReference type="PANTHER" id="PTHR32234">
    <property type="entry name" value="THIOL:DISULFIDE INTERCHANGE PROTEIN DSBD"/>
    <property type="match status" value="1"/>
</dbReference>
<dbReference type="STRING" id="1517416.IDAT_06105"/>
<dbReference type="InterPro" id="IPR036249">
    <property type="entry name" value="Thioredoxin-like_sf"/>
</dbReference>
<dbReference type="eggNOG" id="COG4232">
    <property type="taxonomic scope" value="Bacteria"/>
</dbReference>
<feature type="transmembrane region" description="Helical" evidence="6">
    <location>
        <begin position="382"/>
        <end position="402"/>
    </location>
</feature>
<feature type="transmembrane region" description="Helical" evidence="6">
    <location>
        <begin position="344"/>
        <end position="367"/>
    </location>
</feature>
<comment type="caution">
    <text evidence="9">The sequence shown here is derived from an EMBL/GenBank/DDBJ whole genome shotgun (WGS) entry which is preliminary data.</text>
</comment>
<protein>
    <submittedName>
        <fullName evidence="9">Uncharacterized protein</fullName>
    </submittedName>
</protein>
<dbReference type="InterPro" id="IPR035671">
    <property type="entry name" value="DsbD_gamma"/>
</dbReference>
<keyword evidence="4 6" id="KW-1133">Transmembrane helix</keyword>
<evidence type="ECO:0000256" key="5">
    <source>
        <dbReference type="ARBA" id="ARBA00023136"/>
    </source>
</evidence>
<evidence type="ECO:0000259" key="7">
    <source>
        <dbReference type="Pfam" id="PF02683"/>
    </source>
</evidence>
<evidence type="ECO:0000256" key="1">
    <source>
        <dbReference type="ARBA" id="ARBA00004141"/>
    </source>
</evidence>
<feature type="domain" description="Cytochrome C biogenesis protein transmembrane" evidence="7">
    <location>
        <begin position="299"/>
        <end position="515"/>
    </location>
</feature>
<feature type="transmembrane region" description="Helical" evidence="6">
    <location>
        <begin position="460"/>
        <end position="481"/>
    </location>
</feature>
<name>A0A094INS4_9GAMM</name>
<dbReference type="InterPro" id="IPR003834">
    <property type="entry name" value="Cyt_c_assmbl_TM_dom"/>
</dbReference>
<keyword evidence="2 6" id="KW-0812">Transmembrane</keyword>
<feature type="transmembrane region" description="Helical" evidence="6">
    <location>
        <begin position="549"/>
        <end position="572"/>
    </location>
</feature>
<dbReference type="Pfam" id="PF02683">
    <property type="entry name" value="DsbD_TM"/>
    <property type="match status" value="1"/>
</dbReference>
<dbReference type="CDD" id="cd02953">
    <property type="entry name" value="DsbDgamma"/>
    <property type="match status" value="1"/>
</dbReference>
<dbReference type="RefSeq" id="WP_034731934.1">
    <property type="nucleotide sequence ID" value="NZ_JPIN01000006.1"/>
</dbReference>